<name>A0ABP5KUY3_9ACTN</name>
<evidence type="ECO:0000256" key="3">
    <source>
        <dbReference type="ARBA" id="ARBA00022475"/>
    </source>
</evidence>
<dbReference type="CDD" id="cd05387">
    <property type="entry name" value="BY-kinase"/>
    <property type="match status" value="1"/>
</dbReference>
<dbReference type="Pfam" id="PF13807">
    <property type="entry name" value="GNVR"/>
    <property type="match status" value="1"/>
</dbReference>
<comment type="similarity">
    <text evidence="2">Belongs to the CpsC/CapA family.</text>
</comment>
<keyword evidence="6" id="KW-0067">ATP-binding</keyword>
<dbReference type="InterPro" id="IPR033756">
    <property type="entry name" value="YlxH/NBP35"/>
</dbReference>
<dbReference type="InterPro" id="IPR005702">
    <property type="entry name" value="Wzc-like_C"/>
</dbReference>
<evidence type="ECO:0000256" key="7">
    <source>
        <dbReference type="ARBA" id="ARBA00022989"/>
    </source>
</evidence>
<feature type="domain" description="Tyrosine-protein kinase G-rich" evidence="11">
    <location>
        <begin position="154"/>
        <end position="195"/>
    </location>
</feature>
<feature type="domain" description="Polysaccharide chain length determinant N-terminal" evidence="10">
    <location>
        <begin position="2"/>
        <end position="88"/>
    </location>
</feature>
<protein>
    <submittedName>
        <fullName evidence="12">Polysaccharide biosynthesis tyrosine autokinase</fullName>
    </submittedName>
</protein>
<gene>
    <name evidence="12" type="ORF">GCM10009844_05240</name>
</gene>
<dbReference type="InterPro" id="IPR027417">
    <property type="entry name" value="P-loop_NTPase"/>
</dbReference>
<dbReference type="EMBL" id="BAAAQR010000001">
    <property type="protein sequence ID" value="GAA2137814.1"/>
    <property type="molecule type" value="Genomic_DNA"/>
</dbReference>
<dbReference type="PANTHER" id="PTHR32309:SF13">
    <property type="entry name" value="FERRIC ENTEROBACTIN TRANSPORT PROTEIN FEPE"/>
    <property type="match status" value="1"/>
</dbReference>
<evidence type="ECO:0000256" key="8">
    <source>
        <dbReference type="ARBA" id="ARBA00023136"/>
    </source>
</evidence>
<evidence type="ECO:0000259" key="11">
    <source>
        <dbReference type="Pfam" id="PF13807"/>
    </source>
</evidence>
<dbReference type="SUPFAM" id="SSF52540">
    <property type="entry name" value="P-loop containing nucleoside triphosphate hydrolases"/>
    <property type="match status" value="1"/>
</dbReference>
<feature type="region of interest" description="Disordered" evidence="9">
    <location>
        <begin position="456"/>
        <end position="482"/>
    </location>
</feature>
<keyword evidence="8" id="KW-0472">Membrane</keyword>
<evidence type="ECO:0000256" key="4">
    <source>
        <dbReference type="ARBA" id="ARBA00022692"/>
    </source>
</evidence>
<proteinExistence type="inferred from homology"/>
<dbReference type="Gene3D" id="3.40.50.300">
    <property type="entry name" value="P-loop containing nucleotide triphosphate hydrolases"/>
    <property type="match status" value="1"/>
</dbReference>
<dbReference type="InterPro" id="IPR032807">
    <property type="entry name" value="GNVR"/>
</dbReference>
<evidence type="ECO:0000256" key="5">
    <source>
        <dbReference type="ARBA" id="ARBA00022741"/>
    </source>
</evidence>
<dbReference type="Pfam" id="PF10609">
    <property type="entry name" value="ParA"/>
    <property type="match status" value="1"/>
</dbReference>
<keyword evidence="5" id="KW-0547">Nucleotide-binding</keyword>
<evidence type="ECO:0000256" key="9">
    <source>
        <dbReference type="SAM" id="MobiDB-lite"/>
    </source>
</evidence>
<evidence type="ECO:0000256" key="6">
    <source>
        <dbReference type="ARBA" id="ARBA00022840"/>
    </source>
</evidence>
<accession>A0ABP5KUY3</accession>
<organism evidence="12 13">
    <name type="scientific">Nocardioides koreensis</name>
    <dbReference type="NCBI Taxonomy" id="433651"/>
    <lineage>
        <taxon>Bacteria</taxon>
        <taxon>Bacillati</taxon>
        <taxon>Actinomycetota</taxon>
        <taxon>Actinomycetes</taxon>
        <taxon>Propionibacteriales</taxon>
        <taxon>Nocardioidaceae</taxon>
        <taxon>Nocardioides</taxon>
    </lineage>
</organism>
<evidence type="ECO:0000259" key="10">
    <source>
        <dbReference type="Pfam" id="PF02706"/>
    </source>
</evidence>
<dbReference type="Proteomes" id="UP001501771">
    <property type="component" value="Unassembled WGS sequence"/>
</dbReference>
<dbReference type="RefSeq" id="WP_344147122.1">
    <property type="nucleotide sequence ID" value="NZ_BAAAQR010000001.1"/>
</dbReference>
<reference evidence="13" key="1">
    <citation type="journal article" date="2019" name="Int. J. Syst. Evol. Microbiol.">
        <title>The Global Catalogue of Microorganisms (GCM) 10K type strain sequencing project: providing services to taxonomists for standard genome sequencing and annotation.</title>
        <authorList>
            <consortium name="The Broad Institute Genomics Platform"/>
            <consortium name="The Broad Institute Genome Sequencing Center for Infectious Disease"/>
            <person name="Wu L."/>
            <person name="Ma J."/>
        </authorList>
    </citation>
    <scope>NUCLEOTIDE SEQUENCE [LARGE SCALE GENOMIC DNA]</scope>
    <source>
        <strain evidence="13">JCM 16022</strain>
    </source>
</reference>
<dbReference type="PANTHER" id="PTHR32309">
    <property type="entry name" value="TYROSINE-PROTEIN KINASE"/>
    <property type="match status" value="1"/>
</dbReference>
<dbReference type="Pfam" id="PF02706">
    <property type="entry name" value="Wzz"/>
    <property type="match status" value="1"/>
</dbReference>
<comment type="caution">
    <text evidence="12">The sequence shown here is derived from an EMBL/GenBank/DDBJ whole genome shotgun (WGS) entry which is preliminary data.</text>
</comment>
<comment type="subcellular location">
    <subcellularLocation>
        <location evidence="1">Cell membrane</location>
        <topology evidence="1">Multi-pass membrane protein</topology>
    </subcellularLocation>
</comment>
<evidence type="ECO:0000256" key="2">
    <source>
        <dbReference type="ARBA" id="ARBA00006683"/>
    </source>
</evidence>
<sequence length="482" mass="51992">MELKDYWRTIRRRWKVIVLCLAATLAVASVLTWQTTPLYSSSTRIFVSTSPSDSAQAYQGNLFATQRITSYASLVKDRPLAEKVADDLGGSIDPDDLRDEVTATVDPDTVILQITATDADPILARDIAQAYAEKLKNLVGNLETPANKNQPLVKASIVDNAQVPDVPVSPQPVRNLGLALVLGLLLGVGMAVLRELLDTSVSSAEDVAEVTPTPILGHIGADTSAVKRSPAEVLSDVTPWAEAFRVLRTNMQYVEVDQDQRVFVVSSSLPGEGKSTTAVNLAITLALAKQRVALVECDLRRPLIAKRLGLDDGVGTTSVLIGKVALRDALQPYDETGLDVLACGPIPPNPSELLQSHAMEKLLGELREQYDIVILDAPPLLPVTDAALLAAQADGALLVVRHGKTTRDQLRHAVERIEAVDAKPIGVVVNLAPARRTGKSYGYGYGYSYGYSYKGQDPTVNDDGSAKRGPDAHRRGRQKRRS</sequence>
<feature type="compositionally biased region" description="Basic and acidic residues" evidence="9">
    <location>
        <begin position="464"/>
        <end position="473"/>
    </location>
</feature>
<keyword evidence="3" id="KW-1003">Cell membrane</keyword>
<evidence type="ECO:0000256" key="1">
    <source>
        <dbReference type="ARBA" id="ARBA00004651"/>
    </source>
</evidence>
<dbReference type="InterPro" id="IPR003856">
    <property type="entry name" value="LPS_length_determ_N"/>
</dbReference>
<keyword evidence="13" id="KW-1185">Reference proteome</keyword>
<dbReference type="InterPro" id="IPR050445">
    <property type="entry name" value="Bact_polysacc_biosynth/exp"/>
</dbReference>
<dbReference type="NCBIfam" id="TIGR01007">
    <property type="entry name" value="eps_fam"/>
    <property type="match status" value="1"/>
</dbReference>
<keyword evidence="4" id="KW-0812">Transmembrane</keyword>
<evidence type="ECO:0000313" key="13">
    <source>
        <dbReference type="Proteomes" id="UP001501771"/>
    </source>
</evidence>
<keyword evidence="7" id="KW-1133">Transmembrane helix</keyword>
<evidence type="ECO:0000313" key="12">
    <source>
        <dbReference type="EMBL" id="GAA2137814.1"/>
    </source>
</evidence>